<dbReference type="InterPro" id="IPR000008">
    <property type="entry name" value="C2_dom"/>
</dbReference>
<dbReference type="EMBL" id="CAJVPL010003740">
    <property type="protein sequence ID" value="CAG8637658.1"/>
    <property type="molecule type" value="Genomic_DNA"/>
</dbReference>
<sequence>MPYGQLSVTVVEAKNLKDTDFFDKADPYIILSVDRQNKKRTKTKQDAGKNAAWNETFTFEIIEGQKDMLLEVFDEDIGTDDLMGGTIVDLRPVFASGLVDQWFALKRKSGKAAGDVRVVMRFTSQGPTSGHTHPAQTPGGAYPQQPHLQQPHLQQPYAGYGVPPQNPIYHGLGPQGGAMPSSYGSGTPPPITPPSHIAYPSSTGGFPDPSAYGAPSHDKQYSTPPVPQYGAPAVPQYGGAPTPQYGQHETKHETKPSGPAWASTAGIAAGAAALGFIGGKLKQPKNAAELELALEEEWSLNISQFN</sequence>
<dbReference type="InterPro" id="IPR035892">
    <property type="entry name" value="C2_domain_sf"/>
</dbReference>
<evidence type="ECO:0000313" key="4">
    <source>
        <dbReference type="Proteomes" id="UP000789831"/>
    </source>
</evidence>
<dbReference type="PANTHER" id="PTHR47052:SF3">
    <property type="entry name" value="INGRESSION PROTEIN 1"/>
    <property type="match status" value="1"/>
</dbReference>
<evidence type="ECO:0000313" key="3">
    <source>
        <dbReference type="EMBL" id="CAG8637658.1"/>
    </source>
</evidence>
<dbReference type="SMART" id="SM00239">
    <property type="entry name" value="C2"/>
    <property type="match status" value="1"/>
</dbReference>
<accession>A0A9N9DF02</accession>
<gene>
    <name evidence="3" type="ORF">AGERDE_LOCUS10823</name>
</gene>
<evidence type="ECO:0000259" key="2">
    <source>
        <dbReference type="PROSITE" id="PS50004"/>
    </source>
</evidence>
<dbReference type="Gene3D" id="2.60.40.150">
    <property type="entry name" value="C2 domain"/>
    <property type="match status" value="1"/>
</dbReference>
<reference evidence="3" key="1">
    <citation type="submission" date="2021-06" db="EMBL/GenBank/DDBJ databases">
        <authorList>
            <person name="Kallberg Y."/>
            <person name="Tangrot J."/>
            <person name="Rosling A."/>
        </authorList>
    </citation>
    <scope>NUCLEOTIDE SEQUENCE</scope>
    <source>
        <strain evidence="3">MT106</strain>
    </source>
</reference>
<dbReference type="PANTHER" id="PTHR47052">
    <property type="entry name" value="CONSERVED SERINE PROLINE-RICH PROTEIN (AFU_ORTHOLOGUE AFUA_2G01790)"/>
    <property type="match status" value="1"/>
</dbReference>
<dbReference type="CDD" id="cd00030">
    <property type="entry name" value="C2"/>
    <property type="match status" value="1"/>
</dbReference>
<dbReference type="SUPFAM" id="SSF49562">
    <property type="entry name" value="C2 domain (Calcium/lipid-binding domain, CaLB)"/>
    <property type="match status" value="1"/>
</dbReference>
<keyword evidence="4" id="KW-1185">Reference proteome</keyword>
<dbReference type="Proteomes" id="UP000789831">
    <property type="component" value="Unassembled WGS sequence"/>
</dbReference>
<comment type="caution">
    <text evidence="3">The sequence shown here is derived from an EMBL/GenBank/DDBJ whole genome shotgun (WGS) entry which is preliminary data.</text>
</comment>
<protein>
    <submittedName>
        <fullName evidence="3">2129_t:CDS:1</fullName>
    </submittedName>
</protein>
<feature type="domain" description="C2" evidence="2">
    <location>
        <begin position="1"/>
        <end position="103"/>
    </location>
</feature>
<organism evidence="3 4">
    <name type="scientific">Ambispora gerdemannii</name>
    <dbReference type="NCBI Taxonomy" id="144530"/>
    <lineage>
        <taxon>Eukaryota</taxon>
        <taxon>Fungi</taxon>
        <taxon>Fungi incertae sedis</taxon>
        <taxon>Mucoromycota</taxon>
        <taxon>Glomeromycotina</taxon>
        <taxon>Glomeromycetes</taxon>
        <taxon>Archaeosporales</taxon>
        <taxon>Ambisporaceae</taxon>
        <taxon>Ambispora</taxon>
    </lineage>
</organism>
<dbReference type="PROSITE" id="PS50004">
    <property type="entry name" value="C2"/>
    <property type="match status" value="1"/>
</dbReference>
<dbReference type="InterPro" id="IPR052981">
    <property type="entry name" value="Ingression_C2_domain"/>
</dbReference>
<proteinExistence type="predicted"/>
<dbReference type="AlphaFoldDB" id="A0A9N9DF02"/>
<name>A0A9N9DF02_9GLOM</name>
<dbReference type="Pfam" id="PF00168">
    <property type="entry name" value="C2"/>
    <property type="match status" value="1"/>
</dbReference>
<feature type="region of interest" description="Disordered" evidence="1">
    <location>
        <begin position="124"/>
        <end position="260"/>
    </location>
</feature>
<feature type="compositionally biased region" description="Low complexity" evidence="1">
    <location>
        <begin position="143"/>
        <end position="156"/>
    </location>
</feature>
<feature type="compositionally biased region" description="Polar residues" evidence="1">
    <location>
        <begin position="124"/>
        <end position="135"/>
    </location>
</feature>
<evidence type="ECO:0000256" key="1">
    <source>
        <dbReference type="SAM" id="MobiDB-lite"/>
    </source>
</evidence>
<dbReference type="OrthoDB" id="270970at2759"/>